<dbReference type="Proteomes" id="UP000053257">
    <property type="component" value="Unassembled WGS sequence"/>
</dbReference>
<sequence length="332" mass="35848">MVPRYLATPEGETSMRGVKTDGGPTPVASNGGELGRVQGDVTIREGLEDEAPISALSPQASISDQSQHHGHSANQVATVGHDLNQNAEHGTHPDASVNDEDERDIDNTGDGHTNDVGHSSSDTPSSKPILYITLHSPRRSRAPPNYSGSDDESDGLSDVTSTALGSEWPSDDDTYREDLYDDDYEERSDEDDYETDCEHDKEVSEEDEDVDDTRSGAPWELSSISDSSESDISLSEDESSEDGHSQDEEDDAGPAILLVAGSGFNQATRNTTQTTSTPHLESEALFQRALTLQQELSIAAGDDTEEGEDIETVAGGPACHPWARVHMRRRPE</sequence>
<feature type="compositionally biased region" description="Low complexity" evidence="1">
    <location>
        <begin position="220"/>
        <end position="233"/>
    </location>
</feature>
<protein>
    <submittedName>
        <fullName evidence="2">Uncharacterized protein</fullName>
    </submittedName>
</protein>
<keyword evidence="3" id="KW-1185">Reference proteome</keyword>
<dbReference type="EMBL" id="KN840696">
    <property type="protein sequence ID" value="KIP02171.1"/>
    <property type="molecule type" value="Genomic_DNA"/>
</dbReference>
<name>A0A0C3RQN0_PHLG1</name>
<feature type="compositionally biased region" description="Polar residues" evidence="1">
    <location>
        <begin position="56"/>
        <end position="65"/>
    </location>
</feature>
<dbReference type="AlphaFoldDB" id="A0A0C3RQN0"/>
<feature type="compositionally biased region" description="Low complexity" evidence="1">
    <location>
        <begin position="268"/>
        <end position="277"/>
    </location>
</feature>
<evidence type="ECO:0000313" key="2">
    <source>
        <dbReference type="EMBL" id="KIP02171.1"/>
    </source>
</evidence>
<evidence type="ECO:0000313" key="3">
    <source>
        <dbReference type="Proteomes" id="UP000053257"/>
    </source>
</evidence>
<feature type="compositionally biased region" description="Polar residues" evidence="1">
    <location>
        <begin position="116"/>
        <end position="126"/>
    </location>
</feature>
<feature type="region of interest" description="Disordered" evidence="1">
    <location>
        <begin position="1"/>
        <end position="279"/>
    </location>
</feature>
<feature type="compositionally biased region" description="Acidic residues" evidence="1">
    <location>
        <begin position="169"/>
        <end position="195"/>
    </location>
</feature>
<feature type="compositionally biased region" description="Polar residues" evidence="1">
    <location>
        <begin position="72"/>
        <end position="88"/>
    </location>
</feature>
<evidence type="ECO:0000256" key="1">
    <source>
        <dbReference type="SAM" id="MobiDB-lite"/>
    </source>
</evidence>
<gene>
    <name evidence="2" type="ORF">PHLGIDRAFT_122702</name>
</gene>
<reference evidence="2 3" key="1">
    <citation type="journal article" date="2014" name="PLoS Genet.">
        <title>Analysis of the Phlebiopsis gigantea genome, transcriptome and secretome provides insight into its pioneer colonization strategies of wood.</title>
        <authorList>
            <person name="Hori C."/>
            <person name="Ishida T."/>
            <person name="Igarashi K."/>
            <person name="Samejima M."/>
            <person name="Suzuki H."/>
            <person name="Master E."/>
            <person name="Ferreira P."/>
            <person name="Ruiz-Duenas F.J."/>
            <person name="Held B."/>
            <person name="Canessa P."/>
            <person name="Larrondo L.F."/>
            <person name="Schmoll M."/>
            <person name="Druzhinina I.S."/>
            <person name="Kubicek C.P."/>
            <person name="Gaskell J.A."/>
            <person name="Kersten P."/>
            <person name="St John F."/>
            <person name="Glasner J."/>
            <person name="Sabat G."/>
            <person name="Splinter BonDurant S."/>
            <person name="Syed K."/>
            <person name="Yadav J."/>
            <person name="Mgbeahuruike A.C."/>
            <person name="Kovalchuk A."/>
            <person name="Asiegbu F.O."/>
            <person name="Lackner G."/>
            <person name="Hoffmeister D."/>
            <person name="Rencoret J."/>
            <person name="Gutierrez A."/>
            <person name="Sun H."/>
            <person name="Lindquist E."/>
            <person name="Barry K."/>
            <person name="Riley R."/>
            <person name="Grigoriev I.V."/>
            <person name="Henrissat B."/>
            <person name="Kues U."/>
            <person name="Berka R.M."/>
            <person name="Martinez A.T."/>
            <person name="Covert S.F."/>
            <person name="Blanchette R.A."/>
            <person name="Cullen D."/>
        </authorList>
    </citation>
    <scope>NUCLEOTIDE SEQUENCE [LARGE SCALE GENOMIC DNA]</scope>
    <source>
        <strain evidence="2 3">11061_1 CR5-6</strain>
    </source>
</reference>
<dbReference type="HOGENOM" id="CLU_837055_0_0_1"/>
<accession>A0A0C3RQN0</accession>
<organism evidence="2 3">
    <name type="scientific">Phlebiopsis gigantea (strain 11061_1 CR5-6)</name>
    <name type="common">White-rot fungus</name>
    <name type="synonym">Peniophora gigantea</name>
    <dbReference type="NCBI Taxonomy" id="745531"/>
    <lineage>
        <taxon>Eukaryota</taxon>
        <taxon>Fungi</taxon>
        <taxon>Dikarya</taxon>
        <taxon>Basidiomycota</taxon>
        <taxon>Agaricomycotina</taxon>
        <taxon>Agaricomycetes</taxon>
        <taxon>Polyporales</taxon>
        <taxon>Phanerochaetaceae</taxon>
        <taxon>Phlebiopsis</taxon>
    </lineage>
</organism>
<proteinExistence type="predicted"/>